<proteinExistence type="predicted"/>
<reference evidence="1 2" key="1">
    <citation type="journal article" date="2015" name="Genome Announc.">
        <title>Expanding the biotechnology potential of lactobacilli through comparative genomics of 213 strains and associated genera.</title>
        <authorList>
            <person name="Sun Z."/>
            <person name="Harris H.M."/>
            <person name="McCann A."/>
            <person name="Guo C."/>
            <person name="Argimon S."/>
            <person name="Zhang W."/>
            <person name="Yang X."/>
            <person name="Jeffery I.B."/>
            <person name="Cooney J.C."/>
            <person name="Kagawa T.F."/>
            <person name="Liu W."/>
            <person name="Song Y."/>
            <person name="Salvetti E."/>
            <person name="Wrobel A."/>
            <person name="Rasinkangas P."/>
            <person name="Parkhill J."/>
            <person name="Rea M.C."/>
            <person name="O'Sullivan O."/>
            <person name="Ritari J."/>
            <person name="Douillard F.P."/>
            <person name="Paul Ross R."/>
            <person name="Yang R."/>
            <person name="Briner A.E."/>
            <person name="Felis G.E."/>
            <person name="de Vos W.M."/>
            <person name="Barrangou R."/>
            <person name="Klaenhammer T.R."/>
            <person name="Caufield P.W."/>
            <person name="Cui Y."/>
            <person name="Zhang H."/>
            <person name="O'Toole P.W."/>
        </authorList>
    </citation>
    <scope>NUCLEOTIDE SEQUENCE [LARGE SCALE GENOMIC DNA]</scope>
    <source>
        <strain evidence="1 2">DSM 16991</strain>
    </source>
</reference>
<evidence type="ECO:0000313" key="2">
    <source>
        <dbReference type="Proteomes" id="UP000050949"/>
    </source>
</evidence>
<comment type="caution">
    <text evidence="1">The sequence shown here is derived from an EMBL/GenBank/DDBJ whole genome shotgun (WGS) entry which is preliminary data.</text>
</comment>
<organism evidence="1 2">
    <name type="scientific">Schleiferilactobacillus harbinensis DSM 16991</name>
    <dbReference type="NCBI Taxonomy" id="1122147"/>
    <lineage>
        <taxon>Bacteria</taxon>
        <taxon>Bacillati</taxon>
        <taxon>Bacillota</taxon>
        <taxon>Bacilli</taxon>
        <taxon>Lactobacillales</taxon>
        <taxon>Lactobacillaceae</taxon>
        <taxon>Schleiferilactobacillus</taxon>
    </lineage>
</organism>
<name>A0A0R1XH48_9LACO</name>
<dbReference type="Gene3D" id="3.40.190.10">
    <property type="entry name" value="Periplasmic binding protein-like II"/>
    <property type="match status" value="1"/>
</dbReference>
<dbReference type="Proteomes" id="UP000050949">
    <property type="component" value="Unassembled WGS sequence"/>
</dbReference>
<dbReference type="eggNOG" id="COG1653">
    <property type="taxonomic scope" value="Bacteria"/>
</dbReference>
<dbReference type="SUPFAM" id="SSF53850">
    <property type="entry name" value="Periplasmic binding protein-like II"/>
    <property type="match status" value="1"/>
</dbReference>
<sequence length="97" mass="10682">MSSKVQADWGEKTGYVPVVKSAVTSTSYQAFLKKNPEYQAAVDAYEKAFSSTPFVGYNEYRNDLYAAVDATISKGESAKTALTALQKQTEQIIQDNK</sequence>
<gene>
    <name evidence="1" type="ORF">FC91_GL000717</name>
</gene>
<dbReference type="PATRIC" id="fig|1122147.4.peg.738"/>
<dbReference type="AlphaFoldDB" id="A0A0R1XH48"/>
<dbReference type="EMBL" id="AZFW01000014">
    <property type="protein sequence ID" value="KRM29424.1"/>
    <property type="molecule type" value="Genomic_DNA"/>
</dbReference>
<protein>
    <submittedName>
        <fullName evidence="1">Uncharacterized protein</fullName>
    </submittedName>
</protein>
<accession>A0A0R1XH48</accession>
<evidence type="ECO:0000313" key="1">
    <source>
        <dbReference type="EMBL" id="KRM29424.1"/>
    </source>
</evidence>